<accession>A0A2P2R3X4</accession>
<name>A0A2P2R3X4_RHIMU</name>
<sequence>MQFNHSREQILRNSSWHHEKSLLTPTPRIIGS</sequence>
<evidence type="ECO:0000256" key="1">
    <source>
        <dbReference type="SAM" id="MobiDB-lite"/>
    </source>
</evidence>
<protein>
    <submittedName>
        <fullName evidence="2">Uncharacterized protein</fullName>
    </submittedName>
</protein>
<dbReference type="EMBL" id="GGEC01093482">
    <property type="protein sequence ID" value="MBX73966.1"/>
    <property type="molecule type" value="Transcribed_RNA"/>
</dbReference>
<evidence type="ECO:0000313" key="2">
    <source>
        <dbReference type="EMBL" id="MBX73966.1"/>
    </source>
</evidence>
<organism evidence="2">
    <name type="scientific">Rhizophora mucronata</name>
    <name type="common">Asiatic mangrove</name>
    <dbReference type="NCBI Taxonomy" id="61149"/>
    <lineage>
        <taxon>Eukaryota</taxon>
        <taxon>Viridiplantae</taxon>
        <taxon>Streptophyta</taxon>
        <taxon>Embryophyta</taxon>
        <taxon>Tracheophyta</taxon>
        <taxon>Spermatophyta</taxon>
        <taxon>Magnoliopsida</taxon>
        <taxon>eudicotyledons</taxon>
        <taxon>Gunneridae</taxon>
        <taxon>Pentapetalae</taxon>
        <taxon>rosids</taxon>
        <taxon>fabids</taxon>
        <taxon>Malpighiales</taxon>
        <taxon>Rhizophoraceae</taxon>
        <taxon>Rhizophora</taxon>
    </lineage>
</organism>
<reference evidence="2" key="1">
    <citation type="submission" date="2018-02" db="EMBL/GenBank/DDBJ databases">
        <title>Rhizophora mucronata_Transcriptome.</title>
        <authorList>
            <person name="Meera S.P."/>
            <person name="Sreeshan A."/>
            <person name="Augustine A."/>
        </authorList>
    </citation>
    <scope>NUCLEOTIDE SEQUENCE</scope>
    <source>
        <tissue evidence="2">Leaf</tissue>
    </source>
</reference>
<feature type="compositionally biased region" description="Basic and acidic residues" evidence="1">
    <location>
        <begin position="1"/>
        <end position="21"/>
    </location>
</feature>
<proteinExistence type="predicted"/>
<dbReference type="AlphaFoldDB" id="A0A2P2R3X4"/>
<feature type="region of interest" description="Disordered" evidence="1">
    <location>
        <begin position="1"/>
        <end position="32"/>
    </location>
</feature>